<gene>
    <name evidence="2" type="ORF">GCM10023081_00410</name>
</gene>
<reference evidence="3" key="1">
    <citation type="journal article" date="2019" name="Int. J. Syst. Evol. Microbiol.">
        <title>The Global Catalogue of Microorganisms (GCM) 10K type strain sequencing project: providing services to taxonomists for standard genome sequencing and annotation.</title>
        <authorList>
            <consortium name="The Broad Institute Genomics Platform"/>
            <consortium name="The Broad Institute Genome Sequencing Center for Infectious Disease"/>
            <person name="Wu L."/>
            <person name="Ma J."/>
        </authorList>
    </citation>
    <scope>NUCLEOTIDE SEQUENCE [LARGE SCALE GENOMIC DNA]</scope>
    <source>
        <strain evidence="3">JCM 30742</strain>
    </source>
</reference>
<feature type="transmembrane region" description="Helical" evidence="1">
    <location>
        <begin position="92"/>
        <end position="113"/>
    </location>
</feature>
<organism evidence="2 3">
    <name type="scientific">Arthrobacter ginkgonis</name>
    <dbReference type="NCBI Taxonomy" id="1630594"/>
    <lineage>
        <taxon>Bacteria</taxon>
        <taxon>Bacillati</taxon>
        <taxon>Actinomycetota</taxon>
        <taxon>Actinomycetes</taxon>
        <taxon>Micrococcales</taxon>
        <taxon>Micrococcaceae</taxon>
        <taxon>Arthrobacter</taxon>
    </lineage>
</organism>
<evidence type="ECO:0000313" key="2">
    <source>
        <dbReference type="EMBL" id="GAA3665492.1"/>
    </source>
</evidence>
<dbReference type="EMBL" id="BAABEO010000001">
    <property type="protein sequence ID" value="GAA3665492.1"/>
    <property type="molecule type" value="Genomic_DNA"/>
</dbReference>
<feature type="transmembrane region" description="Helical" evidence="1">
    <location>
        <begin position="65"/>
        <end position="86"/>
    </location>
</feature>
<dbReference type="RefSeq" id="WP_345147579.1">
    <property type="nucleotide sequence ID" value="NZ_BAABEO010000001.1"/>
</dbReference>
<sequence length="267" mass="28064">MNTKNRRSRKRESGMSYFVFGVVLLCATLAFVLFGRLEAPWQAFAALAAGTALGIWLFRFGSRHAWVSLLCLFGALAVCVVLFMNADTVGSAGIAWIGAFVAGTNLGAAWRLAATKPTASAARAAKGAEAAWEVDGQEFASVAEARKVASAALRALDGNASAHVYVEHGSARFEVAGSAGTGLVCHRNPDVSKEASWAALVRTDQAADNSVEVPMGDLKGSMPSRVVHDLPSAEAALSDFFKTPESTPSGPEWLTGNEALGTRLTIF</sequence>
<keyword evidence="3" id="KW-1185">Reference proteome</keyword>
<keyword evidence="1" id="KW-0812">Transmembrane</keyword>
<proteinExistence type="predicted"/>
<comment type="caution">
    <text evidence="2">The sequence shown here is derived from an EMBL/GenBank/DDBJ whole genome shotgun (WGS) entry which is preliminary data.</text>
</comment>
<name>A0ABP7BQ30_9MICC</name>
<feature type="transmembrane region" description="Helical" evidence="1">
    <location>
        <begin position="41"/>
        <end position="58"/>
    </location>
</feature>
<feature type="transmembrane region" description="Helical" evidence="1">
    <location>
        <begin position="14"/>
        <end position="35"/>
    </location>
</feature>
<keyword evidence="1" id="KW-1133">Transmembrane helix</keyword>
<evidence type="ECO:0000256" key="1">
    <source>
        <dbReference type="SAM" id="Phobius"/>
    </source>
</evidence>
<protein>
    <submittedName>
        <fullName evidence="2">Uncharacterized protein</fullName>
    </submittedName>
</protein>
<keyword evidence="1" id="KW-0472">Membrane</keyword>
<evidence type="ECO:0000313" key="3">
    <source>
        <dbReference type="Proteomes" id="UP001500752"/>
    </source>
</evidence>
<accession>A0ABP7BQ30</accession>
<dbReference type="Proteomes" id="UP001500752">
    <property type="component" value="Unassembled WGS sequence"/>
</dbReference>